<dbReference type="Pfam" id="PF13424">
    <property type="entry name" value="TPR_12"/>
    <property type="match status" value="1"/>
</dbReference>
<feature type="repeat" description="TPR" evidence="3">
    <location>
        <begin position="182"/>
        <end position="215"/>
    </location>
</feature>
<organism evidence="5 6">
    <name type="scientific">Eiseniibacteriota bacterium</name>
    <dbReference type="NCBI Taxonomy" id="2212470"/>
    <lineage>
        <taxon>Bacteria</taxon>
        <taxon>Candidatus Eiseniibacteriota</taxon>
    </lineage>
</organism>
<evidence type="ECO:0000256" key="1">
    <source>
        <dbReference type="ARBA" id="ARBA00022737"/>
    </source>
</evidence>
<dbReference type="InterPro" id="IPR051685">
    <property type="entry name" value="Ycf3/AcsC/BcsC/TPR_MFPF"/>
</dbReference>
<name>A0A956NH96_UNCEI</name>
<dbReference type="PANTHER" id="PTHR44943:SF8">
    <property type="entry name" value="TPR REPEAT-CONTAINING PROTEIN MJ0263"/>
    <property type="match status" value="1"/>
</dbReference>
<keyword evidence="4" id="KW-0812">Transmembrane</keyword>
<evidence type="ECO:0000313" key="6">
    <source>
        <dbReference type="Proteomes" id="UP000739538"/>
    </source>
</evidence>
<reference evidence="5" key="2">
    <citation type="journal article" date="2021" name="Microbiome">
        <title>Successional dynamics and alternative stable states in a saline activated sludge microbial community over 9 years.</title>
        <authorList>
            <person name="Wang Y."/>
            <person name="Ye J."/>
            <person name="Ju F."/>
            <person name="Liu L."/>
            <person name="Boyd J.A."/>
            <person name="Deng Y."/>
            <person name="Parks D.H."/>
            <person name="Jiang X."/>
            <person name="Yin X."/>
            <person name="Woodcroft B.J."/>
            <person name="Tyson G.W."/>
            <person name="Hugenholtz P."/>
            <person name="Polz M.F."/>
            <person name="Zhang T."/>
        </authorList>
    </citation>
    <scope>NUCLEOTIDE SEQUENCE</scope>
    <source>
        <strain evidence="5">HKST-UBA02</strain>
    </source>
</reference>
<sequence>MSGGFGWSEARRLCGEMAGVWRSERRWVWRGFLSAAVLVFGVAGATLTPRFAAAQSEANADEASEETALRAKIAADPEDVEAHFDLGNFYYNLGRRPQAEAEYRRILEIDPKHLGATINLGVVLNESGKSEEALVAFDQALELDPGNSHVLCNRGQALYALRRYDEALALYEEAAQRDPESQLAVYLIGVSFADAGIYKEAIREWEKVIAIDPDSETAATAREGIQVLRTLVGIGGPGTDSK</sequence>
<reference evidence="5" key="1">
    <citation type="submission" date="2020-04" db="EMBL/GenBank/DDBJ databases">
        <authorList>
            <person name="Zhang T."/>
        </authorList>
    </citation>
    <scope>NUCLEOTIDE SEQUENCE</scope>
    <source>
        <strain evidence="5">HKST-UBA02</strain>
    </source>
</reference>
<keyword evidence="4" id="KW-1133">Transmembrane helix</keyword>
<dbReference type="Proteomes" id="UP000739538">
    <property type="component" value="Unassembled WGS sequence"/>
</dbReference>
<gene>
    <name evidence="5" type="ORF">KDA27_24425</name>
</gene>
<dbReference type="PROSITE" id="PS50293">
    <property type="entry name" value="TPR_REGION"/>
    <property type="match status" value="2"/>
</dbReference>
<keyword evidence="2 3" id="KW-0802">TPR repeat</keyword>
<accession>A0A956NH96</accession>
<comment type="caution">
    <text evidence="5">The sequence shown here is derived from an EMBL/GenBank/DDBJ whole genome shotgun (WGS) entry which is preliminary data.</text>
</comment>
<feature type="repeat" description="TPR" evidence="3">
    <location>
        <begin position="80"/>
        <end position="113"/>
    </location>
</feature>
<dbReference type="Gene3D" id="1.25.40.10">
    <property type="entry name" value="Tetratricopeptide repeat domain"/>
    <property type="match status" value="2"/>
</dbReference>
<dbReference type="PROSITE" id="PS50005">
    <property type="entry name" value="TPR"/>
    <property type="match status" value="4"/>
</dbReference>
<evidence type="ECO:0000256" key="4">
    <source>
        <dbReference type="SAM" id="Phobius"/>
    </source>
</evidence>
<proteinExistence type="predicted"/>
<dbReference type="SUPFAM" id="SSF48452">
    <property type="entry name" value="TPR-like"/>
    <property type="match status" value="1"/>
</dbReference>
<dbReference type="PANTHER" id="PTHR44943">
    <property type="entry name" value="CELLULOSE SYNTHASE OPERON PROTEIN C"/>
    <property type="match status" value="1"/>
</dbReference>
<keyword evidence="1" id="KW-0677">Repeat</keyword>
<feature type="transmembrane region" description="Helical" evidence="4">
    <location>
        <begin position="27"/>
        <end position="47"/>
    </location>
</feature>
<dbReference type="InterPro" id="IPR019734">
    <property type="entry name" value="TPR_rpt"/>
</dbReference>
<dbReference type="Pfam" id="PF13432">
    <property type="entry name" value="TPR_16"/>
    <property type="match status" value="1"/>
</dbReference>
<feature type="repeat" description="TPR" evidence="3">
    <location>
        <begin position="114"/>
        <end position="147"/>
    </location>
</feature>
<evidence type="ECO:0000256" key="3">
    <source>
        <dbReference type="PROSITE-ProRule" id="PRU00339"/>
    </source>
</evidence>
<evidence type="ECO:0000256" key="2">
    <source>
        <dbReference type="ARBA" id="ARBA00022803"/>
    </source>
</evidence>
<dbReference type="EMBL" id="JAGQHS010000238">
    <property type="protein sequence ID" value="MCA9758964.1"/>
    <property type="molecule type" value="Genomic_DNA"/>
</dbReference>
<keyword evidence="4" id="KW-0472">Membrane</keyword>
<dbReference type="AlphaFoldDB" id="A0A956NH96"/>
<dbReference type="InterPro" id="IPR011990">
    <property type="entry name" value="TPR-like_helical_dom_sf"/>
</dbReference>
<feature type="repeat" description="TPR" evidence="3">
    <location>
        <begin position="148"/>
        <end position="181"/>
    </location>
</feature>
<dbReference type="SMART" id="SM00028">
    <property type="entry name" value="TPR"/>
    <property type="match status" value="4"/>
</dbReference>
<protein>
    <submittedName>
        <fullName evidence="5">Tetratricopeptide repeat protein</fullName>
    </submittedName>
</protein>
<evidence type="ECO:0000313" key="5">
    <source>
        <dbReference type="EMBL" id="MCA9758964.1"/>
    </source>
</evidence>